<sequence length="100" mass="11886">MSNQLQEALEFIQSNLSKDELIEFAKSHGMRNSELMVLLDKRSELREEYRDVQLRYTTQLTSLTEQIEGMCEHQFTETFLYNDDDGWSNLRPITSTYERV</sequence>
<dbReference type="RefSeq" id="YP_012772502.1">
    <property type="nucleotide sequence ID" value="NC_111398.1"/>
</dbReference>
<dbReference type="Proteomes" id="UP001217333">
    <property type="component" value="Segment"/>
</dbReference>
<evidence type="ECO:0000313" key="1">
    <source>
        <dbReference type="EMBL" id="WCX68755.1"/>
    </source>
</evidence>
<accession>A0AAE9YN37</accession>
<reference evidence="1" key="1">
    <citation type="submission" date="2023-01" db="EMBL/GenBank/DDBJ databases">
        <authorList>
            <person name="Bringhurst R.M."/>
            <person name="Homer T.E."/>
        </authorList>
    </citation>
    <scope>NUCLEOTIDE SEQUENCE</scope>
</reference>
<dbReference type="EMBL" id="OQ362005">
    <property type="protein sequence ID" value="WCX68755.1"/>
    <property type="molecule type" value="Genomic_DNA"/>
</dbReference>
<protein>
    <submittedName>
        <fullName evidence="1">Uncharacterized protein</fullName>
    </submittedName>
</protein>
<organism evidence="1 2">
    <name type="scientific">Salmonella phage GSW6</name>
    <dbReference type="NCBI Taxonomy" id="3025422"/>
    <lineage>
        <taxon>Viruses</taxon>
        <taxon>Duplodnaviria</taxon>
        <taxon>Heunggongvirae</taxon>
        <taxon>Uroviricota</taxon>
        <taxon>Caudoviricetes</taxon>
        <taxon>Demerecviridae</taxon>
        <taxon>Markadamsvirinae</taxon>
        <taxon>Epseptimavirus</taxon>
        <taxon>Epseptimavirus GSW6</taxon>
    </lineage>
</organism>
<keyword evidence="2" id="KW-1185">Reference proteome</keyword>
<evidence type="ECO:0000313" key="2">
    <source>
        <dbReference type="Proteomes" id="UP001217333"/>
    </source>
</evidence>
<proteinExistence type="predicted"/>
<name>A0AAE9YN37_9CAUD</name>